<evidence type="ECO:0000313" key="1">
    <source>
        <dbReference type="EMBL" id="KAK3767070.1"/>
    </source>
</evidence>
<sequence length="111" mass="12196">MVIEQIERHGSLLTLNNNMPVKQHINIVFLSRTTTPPQVLSTVTPKQKKKAGQNDVDSAQPIKQMRYTHCVQPKAVGKQKSAALSVIASSAQNTYFAFAQSVQTNSDFGLV</sequence>
<dbReference type="AlphaFoldDB" id="A0AAE1DEM1"/>
<keyword evidence="2" id="KW-1185">Reference proteome</keyword>
<comment type="caution">
    <text evidence="1">The sequence shown here is derived from an EMBL/GenBank/DDBJ whole genome shotgun (WGS) entry which is preliminary data.</text>
</comment>
<reference evidence="1" key="1">
    <citation type="journal article" date="2023" name="G3 (Bethesda)">
        <title>A reference genome for the long-term kleptoplast-retaining sea slug Elysia crispata morphotype clarki.</title>
        <authorList>
            <person name="Eastman K.E."/>
            <person name="Pendleton A.L."/>
            <person name="Shaikh M.A."/>
            <person name="Suttiyut T."/>
            <person name="Ogas R."/>
            <person name="Tomko P."/>
            <person name="Gavelis G."/>
            <person name="Widhalm J.R."/>
            <person name="Wisecaver J.H."/>
        </authorList>
    </citation>
    <scope>NUCLEOTIDE SEQUENCE</scope>
    <source>
        <strain evidence="1">ECLA1</strain>
    </source>
</reference>
<gene>
    <name evidence="1" type="ORF">RRG08_017945</name>
</gene>
<organism evidence="1 2">
    <name type="scientific">Elysia crispata</name>
    <name type="common">lettuce slug</name>
    <dbReference type="NCBI Taxonomy" id="231223"/>
    <lineage>
        <taxon>Eukaryota</taxon>
        <taxon>Metazoa</taxon>
        <taxon>Spiralia</taxon>
        <taxon>Lophotrochozoa</taxon>
        <taxon>Mollusca</taxon>
        <taxon>Gastropoda</taxon>
        <taxon>Heterobranchia</taxon>
        <taxon>Euthyneura</taxon>
        <taxon>Panpulmonata</taxon>
        <taxon>Sacoglossa</taxon>
        <taxon>Placobranchoidea</taxon>
        <taxon>Plakobranchidae</taxon>
        <taxon>Elysia</taxon>
    </lineage>
</organism>
<proteinExistence type="predicted"/>
<name>A0AAE1DEM1_9GAST</name>
<dbReference type="Proteomes" id="UP001283361">
    <property type="component" value="Unassembled WGS sequence"/>
</dbReference>
<accession>A0AAE1DEM1</accession>
<evidence type="ECO:0000313" key="2">
    <source>
        <dbReference type="Proteomes" id="UP001283361"/>
    </source>
</evidence>
<dbReference type="EMBL" id="JAWDGP010004170">
    <property type="protein sequence ID" value="KAK3767070.1"/>
    <property type="molecule type" value="Genomic_DNA"/>
</dbReference>
<protein>
    <submittedName>
        <fullName evidence="1">Uncharacterized protein</fullName>
    </submittedName>
</protein>